<evidence type="ECO:0000256" key="1">
    <source>
        <dbReference type="SAM" id="SignalP"/>
    </source>
</evidence>
<keyword evidence="1" id="KW-0732">Signal</keyword>
<dbReference type="EMBL" id="CP016809">
    <property type="protein sequence ID" value="ANY73122.1"/>
    <property type="molecule type" value="Genomic_DNA"/>
</dbReference>
<accession>A0A1B2DZL7</accession>
<dbReference type="InterPro" id="IPR006059">
    <property type="entry name" value="SBP"/>
</dbReference>
<dbReference type="SUPFAM" id="SSF53850">
    <property type="entry name" value="Periplasmic binding protein-like II"/>
    <property type="match status" value="1"/>
</dbReference>
<dbReference type="PANTHER" id="PTHR43649">
    <property type="entry name" value="ARABINOSE-BINDING PROTEIN-RELATED"/>
    <property type="match status" value="1"/>
</dbReference>
<evidence type="ECO:0000313" key="2">
    <source>
        <dbReference type="EMBL" id="ANY73122.1"/>
    </source>
</evidence>
<dbReference type="KEGG" id="pib:BBD41_11260"/>
<protein>
    <submittedName>
        <fullName evidence="2">ABC transporter substrate-binding protein</fullName>
    </submittedName>
</protein>
<dbReference type="RefSeq" id="WP_099477652.1">
    <property type="nucleotide sequence ID" value="NZ_CP016809.1"/>
</dbReference>
<feature type="signal peptide" evidence="1">
    <location>
        <begin position="1"/>
        <end position="20"/>
    </location>
</feature>
<dbReference type="Gene3D" id="3.40.190.10">
    <property type="entry name" value="Periplasmic binding protein-like II"/>
    <property type="match status" value="2"/>
</dbReference>
<dbReference type="PROSITE" id="PS51257">
    <property type="entry name" value="PROKAR_LIPOPROTEIN"/>
    <property type="match status" value="1"/>
</dbReference>
<organism evidence="2">
    <name type="scientific">Paenibacillus ihbetae</name>
    <dbReference type="NCBI Taxonomy" id="1870820"/>
    <lineage>
        <taxon>Bacteria</taxon>
        <taxon>Bacillati</taxon>
        <taxon>Bacillota</taxon>
        <taxon>Bacilli</taxon>
        <taxon>Bacillales</taxon>
        <taxon>Paenibacillaceae</taxon>
        <taxon>Paenibacillus</taxon>
    </lineage>
</organism>
<dbReference type="AlphaFoldDB" id="A0A1B2DZL7"/>
<dbReference type="InterPro" id="IPR050490">
    <property type="entry name" value="Bact_solute-bd_prot1"/>
</dbReference>
<dbReference type="Pfam" id="PF01547">
    <property type="entry name" value="SBP_bac_1"/>
    <property type="match status" value="1"/>
</dbReference>
<name>A0A1B2DZL7_9BACL</name>
<dbReference type="PANTHER" id="PTHR43649:SF12">
    <property type="entry name" value="DIACETYLCHITOBIOSE BINDING PROTEIN DASA"/>
    <property type="match status" value="1"/>
</dbReference>
<sequence>MKKQGKLLLVMILAFSTLLAACGGGSKESGQEAEGGAEGGTKTIKIFQFKVEIAEALNQLKAEYEKEHPGIKLDIQTVGGGSDYGAALKAKFASGDEPDIFNVGGYRDLDTWFENIEDLSDQPWVNDVLDVAKEPMTKDGKLYGQPFGIEGYGFIYNKDLFKQAGITELPKTLTELEAAAQKLQAAGITPFANGYQETWILANHLLNIPFAHQEDPDAFVKGLNEGTQKIAGNAKFDEWIRLLDLTVKYGQKNPLTTDYNTEITLFASGEAAMTQNGNWTQVQIDGINPELNIGFLPMPINDNAEENDKLPVGVPNNWVVNNKSKVKPEAKEFLNWLVTSETGKRYITDEFKFIPAFKSIETKSETLGDLGNDIVKYSQEGKTLSWEFNKFPDGGMNEFGSQMQGYVAGNVNKDQLFEGIQKSWESLKAK</sequence>
<proteinExistence type="predicted"/>
<gene>
    <name evidence="2" type="ORF">BBD41_11260</name>
</gene>
<feature type="chain" id="PRO_5039540982" evidence="1">
    <location>
        <begin position="21"/>
        <end position="430"/>
    </location>
</feature>
<reference evidence="2" key="1">
    <citation type="submission" date="2016-08" db="EMBL/GenBank/DDBJ databases">
        <title>Complete Genome Seqeunce of Paenibacillus sp. nov. IHBB 9852 from high altitute lake of Indian trans-Himalayas.</title>
        <authorList>
            <person name="Kiran S."/>
            <person name="Swarnkar M.K."/>
            <person name="Rana A."/>
            <person name="Tewari R."/>
            <person name="Gulati A."/>
        </authorList>
    </citation>
    <scope>NUCLEOTIDE SEQUENCE [LARGE SCALE GENOMIC DNA]</scope>
    <source>
        <strain evidence="2">IHBB 9852</strain>
    </source>
</reference>